<keyword evidence="4" id="KW-1185">Reference proteome</keyword>
<dbReference type="HOGENOM" id="CLU_2027313_0_0_1"/>
<dbReference type="Proteomes" id="UP000017559">
    <property type="component" value="Unassembled WGS sequence"/>
</dbReference>
<evidence type="ECO:0000313" key="3">
    <source>
        <dbReference type="EMBL" id="ESK85828.1"/>
    </source>
</evidence>
<feature type="transmembrane region" description="Helical" evidence="2">
    <location>
        <begin position="24"/>
        <end position="44"/>
    </location>
</feature>
<evidence type="ECO:0000256" key="2">
    <source>
        <dbReference type="SAM" id="Phobius"/>
    </source>
</evidence>
<dbReference type="EMBL" id="AWSO01001012">
    <property type="protein sequence ID" value="ESK85828.1"/>
    <property type="molecule type" value="Genomic_DNA"/>
</dbReference>
<dbReference type="KEGG" id="mrr:Moror_2388"/>
<dbReference type="AlphaFoldDB" id="V2WG64"/>
<evidence type="ECO:0000256" key="1">
    <source>
        <dbReference type="SAM" id="MobiDB-lite"/>
    </source>
</evidence>
<comment type="caution">
    <text evidence="3">The sequence shown here is derived from an EMBL/GenBank/DDBJ whole genome shotgun (WGS) entry which is preliminary data.</text>
</comment>
<proteinExistence type="predicted"/>
<sequence>MSATIIPPHPYESPESTTSTSSGISISTILWWIVLIMTVVYVIVSQEQQRKKSKKSSKENDIVGLLILPVPIPIMPEENPRSQTQAQRVLCSRLGTTIVLYQVRTEEEEEDKGGGIVKREND</sequence>
<organism evidence="3 4">
    <name type="scientific">Moniliophthora roreri (strain MCA 2997)</name>
    <name type="common">Cocoa frosty pod rot fungus</name>
    <name type="synonym">Crinipellis roreri</name>
    <dbReference type="NCBI Taxonomy" id="1381753"/>
    <lineage>
        <taxon>Eukaryota</taxon>
        <taxon>Fungi</taxon>
        <taxon>Dikarya</taxon>
        <taxon>Basidiomycota</taxon>
        <taxon>Agaricomycotina</taxon>
        <taxon>Agaricomycetes</taxon>
        <taxon>Agaricomycetidae</taxon>
        <taxon>Agaricales</taxon>
        <taxon>Marasmiineae</taxon>
        <taxon>Marasmiaceae</taxon>
        <taxon>Moniliophthora</taxon>
    </lineage>
</organism>
<keyword evidence="2" id="KW-0812">Transmembrane</keyword>
<protein>
    <submittedName>
        <fullName evidence="3">Uncharacterized protein</fullName>
    </submittedName>
</protein>
<keyword evidence="2" id="KW-0472">Membrane</keyword>
<name>V2WG64_MONRO</name>
<accession>V2WG64</accession>
<evidence type="ECO:0000313" key="4">
    <source>
        <dbReference type="Proteomes" id="UP000017559"/>
    </source>
</evidence>
<gene>
    <name evidence="3" type="ORF">Moror_2388</name>
</gene>
<feature type="region of interest" description="Disordered" evidence="1">
    <location>
        <begin position="1"/>
        <end position="21"/>
    </location>
</feature>
<keyword evidence="2" id="KW-1133">Transmembrane helix</keyword>
<reference evidence="3 4" key="1">
    <citation type="journal article" date="2014" name="BMC Genomics">
        <title>Genome and secretome analysis of the hemibiotrophic fungal pathogen, Moniliophthora roreri, which causes frosty pod rot disease of cacao: mechanisms of the biotrophic and necrotrophic phases.</title>
        <authorList>
            <person name="Meinhardt L.W."/>
            <person name="Costa G.G.L."/>
            <person name="Thomazella D.P.T."/>
            <person name="Teixeira P.J.P.L."/>
            <person name="Carazzolle M.F."/>
            <person name="Schuster S.C."/>
            <person name="Carlson J.E."/>
            <person name="Guiltinan M.J."/>
            <person name="Mieczkowski P."/>
            <person name="Farmer A."/>
            <person name="Ramaraj T."/>
            <person name="Crozier J."/>
            <person name="Davis R.E."/>
            <person name="Shao J."/>
            <person name="Melnick R.L."/>
            <person name="Pereira G.A.G."/>
            <person name="Bailey B.A."/>
        </authorList>
    </citation>
    <scope>NUCLEOTIDE SEQUENCE [LARGE SCALE GENOMIC DNA]</scope>
    <source>
        <strain evidence="3 4">MCA 2997</strain>
    </source>
</reference>